<sequence length="106" mass="11991">MAHWFARRTRDPAVKGSIRNQKIKMADGLMGSVSQSSAVRPVLPIGDLTSRWLLRFTNNTQRCRGFLQQTIGYWARLAHQPSWMSSAMGFVLLSGLITHNLTDYVL</sequence>
<dbReference type="Proteomes" id="UP000762676">
    <property type="component" value="Unassembled WGS sequence"/>
</dbReference>
<evidence type="ECO:0000313" key="1">
    <source>
        <dbReference type="EMBL" id="GFR66364.1"/>
    </source>
</evidence>
<dbReference type="AlphaFoldDB" id="A0AAV4F049"/>
<accession>A0AAV4F049</accession>
<name>A0AAV4F049_9GAST</name>
<reference evidence="1 2" key="1">
    <citation type="journal article" date="2021" name="Elife">
        <title>Chloroplast acquisition without the gene transfer in kleptoplastic sea slugs, Plakobranchus ocellatus.</title>
        <authorList>
            <person name="Maeda T."/>
            <person name="Takahashi S."/>
            <person name="Yoshida T."/>
            <person name="Shimamura S."/>
            <person name="Takaki Y."/>
            <person name="Nagai Y."/>
            <person name="Toyoda A."/>
            <person name="Suzuki Y."/>
            <person name="Arimoto A."/>
            <person name="Ishii H."/>
            <person name="Satoh N."/>
            <person name="Nishiyama T."/>
            <person name="Hasebe M."/>
            <person name="Maruyama T."/>
            <person name="Minagawa J."/>
            <person name="Obokata J."/>
            <person name="Shigenobu S."/>
        </authorList>
    </citation>
    <scope>NUCLEOTIDE SEQUENCE [LARGE SCALE GENOMIC DNA]</scope>
</reference>
<comment type="caution">
    <text evidence="1">The sequence shown here is derived from an EMBL/GenBank/DDBJ whole genome shotgun (WGS) entry which is preliminary data.</text>
</comment>
<dbReference type="EMBL" id="BMAT01011082">
    <property type="protein sequence ID" value="GFR66364.1"/>
    <property type="molecule type" value="Genomic_DNA"/>
</dbReference>
<gene>
    <name evidence="1" type="ORF">ElyMa_005556600</name>
</gene>
<organism evidence="1 2">
    <name type="scientific">Elysia marginata</name>
    <dbReference type="NCBI Taxonomy" id="1093978"/>
    <lineage>
        <taxon>Eukaryota</taxon>
        <taxon>Metazoa</taxon>
        <taxon>Spiralia</taxon>
        <taxon>Lophotrochozoa</taxon>
        <taxon>Mollusca</taxon>
        <taxon>Gastropoda</taxon>
        <taxon>Heterobranchia</taxon>
        <taxon>Euthyneura</taxon>
        <taxon>Panpulmonata</taxon>
        <taxon>Sacoglossa</taxon>
        <taxon>Placobranchoidea</taxon>
        <taxon>Plakobranchidae</taxon>
        <taxon>Elysia</taxon>
    </lineage>
</organism>
<evidence type="ECO:0008006" key="3">
    <source>
        <dbReference type="Google" id="ProtNLM"/>
    </source>
</evidence>
<keyword evidence="2" id="KW-1185">Reference proteome</keyword>
<evidence type="ECO:0000313" key="2">
    <source>
        <dbReference type="Proteomes" id="UP000762676"/>
    </source>
</evidence>
<protein>
    <recommendedName>
        <fullName evidence="3">Wax synthase domain-containing protein</fullName>
    </recommendedName>
</protein>
<proteinExistence type="predicted"/>